<organism evidence="12 13">
    <name type="scientific">Salmonella enterica subsp. enterica serovar Senftenberg str. A4-543</name>
    <dbReference type="NCBI Taxonomy" id="913082"/>
    <lineage>
        <taxon>Bacteria</taxon>
        <taxon>Pseudomonadati</taxon>
        <taxon>Pseudomonadota</taxon>
        <taxon>Gammaproteobacteria</taxon>
        <taxon>Enterobacterales</taxon>
        <taxon>Enterobacteriaceae</taxon>
        <taxon>Salmonella</taxon>
    </lineage>
</organism>
<dbReference type="InterPro" id="IPR004439">
    <property type="entry name" value="Isocitrate_DH_NADP_dimer_prok"/>
</dbReference>
<dbReference type="GO" id="GO:0004450">
    <property type="term" value="F:isocitrate dehydrogenase (NADP+) activity"/>
    <property type="evidence" value="ECO:0007669"/>
    <property type="project" value="UniProtKB-EC"/>
</dbReference>
<evidence type="ECO:0000256" key="8">
    <source>
        <dbReference type="ARBA" id="ARBA00022842"/>
    </source>
</evidence>
<comment type="cofactor">
    <cofactor evidence="1">
        <name>Mn(2+)</name>
        <dbReference type="ChEBI" id="CHEBI:29035"/>
    </cofactor>
</comment>
<keyword evidence="7" id="KW-0479">Metal-binding</keyword>
<dbReference type="GO" id="GO:0046872">
    <property type="term" value="F:metal ion binding"/>
    <property type="evidence" value="ECO:0007669"/>
    <property type="project" value="UniProtKB-KW"/>
</dbReference>
<evidence type="ECO:0000313" key="13">
    <source>
        <dbReference type="Proteomes" id="UP000005065"/>
    </source>
</evidence>
<dbReference type="PATRIC" id="fig|913082.3.peg.2374"/>
<sequence length="103" mass="11534">MESKVVVPVEGKKITLQNGKLNVPENPIIPFIEGDGIGVDVTPAMLKVVDAAVEKAYKGERKISWMEDGNLHRRKIPGWKFTPEKNPHRFTARMSGFPLKPLI</sequence>
<accession>G5R1A9</accession>
<comment type="caution">
    <text evidence="12">The sequence shown here is derived from an EMBL/GenBank/DDBJ whole genome shotgun (WGS) entry which is preliminary data.</text>
</comment>
<name>G5R1A9_SALSE</name>
<dbReference type="PANTHER" id="PTHR43504">
    <property type="entry name" value="ISOCITRATE DEHYDROGENASE [NADP]"/>
    <property type="match status" value="1"/>
</dbReference>
<dbReference type="GO" id="GO:0006099">
    <property type="term" value="P:tricarboxylic acid cycle"/>
    <property type="evidence" value="ECO:0007669"/>
    <property type="project" value="UniProtKB-KW"/>
</dbReference>
<evidence type="ECO:0000256" key="11">
    <source>
        <dbReference type="ARBA" id="ARBA00023211"/>
    </source>
</evidence>
<evidence type="ECO:0000256" key="9">
    <source>
        <dbReference type="ARBA" id="ARBA00022857"/>
    </source>
</evidence>
<evidence type="ECO:0000256" key="5">
    <source>
        <dbReference type="ARBA" id="ARBA00013013"/>
    </source>
</evidence>
<reference evidence="12 13" key="1">
    <citation type="journal article" date="2011" name="BMC Genomics">
        <title>Genome sequencing reveals diversification of virulence factor content and possible host adaptation in distinct subpopulations of Salmonella enterica.</title>
        <authorList>
            <person name="den Bakker H.C."/>
            <person name="Moreno Switt A.I."/>
            <person name="Govoni G."/>
            <person name="Cummings C.A."/>
            <person name="Ranieri M.L."/>
            <person name="Degoricija L."/>
            <person name="Hoelzer K."/>
            <person name="Rodriguez-Rivera L.D."/>
            <person name="Brown S."/>
            <person name="Bolchacova E."/>
            <person name="Furtado M.R."/>
            <person name="Wiedmann M."/>
        </authorList>
    </citation>
    <scope>NUCLEOTIDE SEQUENCE [LARGE SCALE GENOMIC DNA]</scope>
    <source>
        <strain evidence="12 13">A4-543</strain>
    </source>
</reference>
<dbReference type="SUPFAM" id="SSF53659">
    <property type="entry name" value="Isocitrate/Isopropylmalate dehydrogenase-like"/>
    <property type="match status" value="1"/>
</dbReference>
<evidence type="ECO:0000256" key="6">
    <source>
        <dbReference type="ARBA" id="ARBA00022532"/>
    </source>
</evidence>
<gene>
    <name evidence="12" type="ORF">LTSESEN_3083</name>
</gene>
<evidence type="ECO:0000256" key="10">
    <source>
        <dbReference type="ARBA" id="ARBA00023002"/>
    </source>
</evidence>
<dbReference type="EMBL" id="AFCU01001000">
    <property type="protein sequence ID" value="EHC87262.1"/>
    <property type="molecule type" value="Genomic_DNA"/>
</dbReference>
<dbReference type="PANTHER" id="PTHR43504:SF1">
    <property type="entry name" value="ISOCITRATE DEHYDROGENASE [NADP]"/>
    <property type="match status" value="1"/>
</dbReference>
<dbReference type="Proteomes" id="UP000005065">
    <property type="component" value="Unassembled WGS sequence"/>
</dbReference>
<keyword evidence="10" id="KW-0560">Oxidoreductase</keyword>
<evidence type="ECO:0000256" key="7">
    <source>
        <dbReference type="ARBA" id="ARBA00022723"/>
    </source>
</evidence>
<comment type="cofactor">
    <cofactor evidence="2">
        <name>Mg(2+)</name>
        <dbReference type="ChEBI" id="CHEBI:18420"/>
    </cofactor>
</comment>
<dbReference type="BioCyc" id="SENT913082:G120J-4074-MONOMER"/>
<dbReference type="EC" id="1.1.1.42" evidence="5"/>
<evidence type="ECO:0000256" key="2">
    <source>
        <dbReference type="ARBA" id="ARBA00001946"/>
    </source>
</evidence>
<evidence type="ECO:0000256" key="1">
    <source>
        <dbReference type="ARBA" id="ARBA00001936"/>
    </source>
</evidence>
<comment type="subunit">
    <text evidence="4">Homodimer.</text>
</comment>
<proteinExistence type="inferred from homology"/>
<comment type="similarity">
    <text evidence="3">Belongs to the isocitrate and isopropylmalate dehydrogenases family.</text>
</comment>
<evidence type="ECO:0000256" key="3">
    <source>
        <dbReference type="ARBA" id="ARBA00007769"/>
    </source>
</evidence>
<evidence type="ECO:0000313" key="12">
    <source>
        <dbReference type="EMBL" id="EHC87262.1"/>
    </source>
</evidence>
<keyword evidence="6" id="KW-0816">Tricarboxylic acid cycle</keyword>
<keyword evidence="11" id="KW-0464">Manganese</keyword>
<dbReference type="AlphaFoldDB" id="G5R1A9"/>
<keyword evidence="9" id="KW-0521">NADP</keyword>
<keyword evidence="8" id="KW-0460">Magnesium</keyword>
<evidence type="ECO:0000256" key="4">
    <source>
        <dbReference type="ARBA" id="ARBA00011738"/>
    </source>
</evidence>
<dbReference type="Gene3D" id="3.40.718.10">
    <property type="entry name" value="Isopropylmalate Dehydrogenase"/>
    <property type="match status" value="1"/>
</dbReference>
<protein>
    <recommendedName>
        <fullName evidence="5">isocitrate dehydrogenase (NADP(+))</fullName>
        <ecNumber evidence="5">1.1.1.42</ecNumber>
    </recommendedName>
</protein>